<dbReference type="AlphaFoldDB" id="A0A7R8WW51"/>
<evidence type="ECO:0000313" key="3">
    <source>
        <dbReference type="EMBL" id="CAD7235578.1"/>
    </source>
</evidence>
<dbReference type="PANTHER" id="PTHR33678:SF1">
    <property type="entry name" value="BLL1576 PROTEIN"/>
    <property type="match status" value="1"/>
</dbReference>
<dbReference type="EMBL" id="OB673554">
    <property type="protein sequence ID" value="CAD7235578.1"/>
    <property type="molecule type" value="Genomic_DNA"/>
</dbReference>
<protein>
    <recommendedName>
        <fullName evidence="2">Transposase IS66 central domain-containing protein</fullName>
    </recommendedName>
</protein>
<feature type="compositionally biased region" description="Basic residues" evidence="1">
    <location>
        <begin position="75"/>
        <end position="89"/>
    </location>
</feature>
<dbReference type="OrthoDB" id="10395640at2759"/>
<dbReference type="InterPro" id="IPR004291">
    <property type="entry name" value="Transposase_IS66_central"/>
</dbReference>
<gene>
    <name evidence="3" type="ORF">CTOB1V02_LOCUS13393</name>
</gene>
<sequence length="538" mass="61534">MKTLPQIPNIPEKEQTPLVKALLGLLEQQATHIVLLEETVAGLKDEINILKGEKKRPTFKPSKMDKSTNNASSGTKKKDKRGGSKKKSKNAQLIIHEDVTLSPSILVPPGSRFKGYRDFIVQDLIISSHNTRYRLERWITPEGDTLKADLPNELRGRHFGPELVRFILYQYHHCQTTQPLLLEQLREYGIDISVGQIEWILSKGHESLHAEKDTLLQAGLSSSSYVSVDDSGARHQGNNGYVTQIGNECFAWFKSTASKSRLNFLDILRAGHKDYCLSVDAIHYMEQQKLALVQVDKLRPRIGDQFENEALWLEYLHSVRIRSKRHIRIATEGALLGSLLSHGFCNNLVIVSDDAGQFNILQHALCWIHAERLVHKMLPLNESHREDIAHVRDQIWTFYADLKAFKNAPEEWDKKELARRFDQIFTHKTGFATLNQLLKRLHANKDELLKVLEHPEIPLHTNGSETDIRDYVKKRKVSGGTRSDEGQRCRDTFISLKKTCRKLGISFWDFLHDRLCSSEPVIPQLSELVRQRASAPAY</sequence>
<feature type="domain" description="Transposase IS66 central" evidence="2">
    <location>
        <begin position="350"/>
        <end position="487"/>
    </location>
</feature>
<dbReference type="Pfam" id="PF03050">
    <property type="entry name" value="DDE_Tnp_IS66"/>
    <property type="match status" value="1"/>
</dbReference>
<evidence type="ECO:0000259" key="2">
    <source>
        <dbReference type="Pfam" id="PF03050"/>
    </source>
</evidence>
<name>A0A7R8WW51_9CRUS</name>
<feature type="compositionally biased region" description="Basic and acidic residues" evidence="1">
    <location>
        <begin position="54"/>
        <end position="66"/>
    </location>
</feature>
<evidence type="ECO:0000256" key="1">
    <source>
        <dbReference type="SAM" id="MobiDB-lite"/>
    </source>
</evidence>
<dbReference type="PANTHER" id="PTHR33678">
    <property type="entry name" value="BLL1576 PROTEIN"/>
    <property type="match status" value="1"/>
</dbReference>
<accession>A0A7R8WW51</accession>
<organism evidence="3">
    <name type="scientific">Cyprideis torosa</name>
    <dbReference type="NCBI Taxonomy" id="163714"/>
    <lineage>
        <taxon>Eukaryota</taxon>
        <taxon>Metazoa</taxon>
        <taxon>Ecdysozoa</taxon>
        <taxon>Arthropoda</taxon>
        <taxon>Crustacea</taxon>
        <taxon>Oligostraca</taxon>
        <taxon>Ostracoda</taxon>
        <taxon>Podocopa</taxon>
        <taxon>Podocopida</taxon>
        <taxon>Cytherocopina</taxon>
        <taxon>Cytheroidea</taxon>
        <taxon>Cytherideidae</taxon>
        <taxon>Cyprideis</taxon>
    </lineage>
</organism>
<proteinExistence type="predicted"/>
<feature type="region of interest" description="Disordered" evidence="1">
    <location>
        <begin position="54"/>
        <end position="90"/>
    </location>
</feature>
<dbReference type="InterPro" id="IPR052344">
    <property type="entry name" value="Transposase-related"/>
</dbReference>
<reference evidence="3" key="1">
    <citation type="submission" date="2020-11" db="EMBL/GenBank/DDBJ databases">
        <authorList>
            <person name="Tran Van P."/>
        </authorList>
    </citation>
    <scope>NUCLEOTIDE SEQUENCE</scope>
</reference>